<comment type="similarity">
    <text evidence="1">Belongs to the iron-containing alcohol dehydrogenase family.</text>
</comment>
<sequence length="364" mass="37417">MSDLRTFSTPGGPHNATPPRIVFGPGCAGTLRAEVERLGATRALVVTTPGRAALGERFVADLGDRSAGLLAEAVSQVPIELTARAEARAKELGADCLVAAGGGAATGLAKGIAYRHALPIIDIPTTYSGSEMTAFCGMTIDGVKYMHQSLDMLASTVLYDPELSVGLPVTVSAASAMNALAHCVDAVYLPTTSPLLVPAAVEGARVTCDALPRLLAAPDDLGARSDLLYGAYLAGAALTGGFALQHAVAHTLGGSFDVEHGTAHAVVLPYVTAHLLERAPEALGLIARAVGTDDLAGHLWDLASSAGLPVRLVDVGVDREAVERIVEITTGGHGDDPWEGRNPAPIEEAPVRAILDAALDGRRP</sequence>
<name>A0A7Y9DSA1_9PSEU</name>
<dbReference type="PANTHER" id="PTHR11496">
    <property type="entry name" value="ALCOHOL DEHYDROGENASE"/>
    <property type="match status" value="1"/>
</dbReference>
<dbReference type="Gene3D" id="3.40.50.1970">
    <property type="match status" value="1"/>
</dbReference>
<dbReference type="Pfam" id="PF00465">
    <property type="entry name" value="Fe-ADH"/>
    <property type="match status" value="1"/>
</dbReference>
<evidence type="ECO:0000256" key="1">
    <source>
        <dbReference type="ARBA" id="ARBA00007358"/>
    </source>
</evidence>
<organism evidence="6 7">
    <name type="scientific">Actinomycetospora corticicola</name>
    <dbReference type="NCBI Taxonomy" id="663602"/>
    <lineage>
        <taxon>Bacteria</taxon>
        <taxon>Bacillati</taxon>
        <taxon>Actinomycetota</taxon>
        <taxon>Actinomycetes</taxon>
        <taxon>Pseudonocardiales</taxon>
        <taxon>Pseudonocardiaceae</taxon>
        <taxon>Actinomycetospora</taxon>
    </lineage>
</organism>
<proteinExistence type="inferred from homology"/>
<evidence type="ECO:0000313" key="6">
    <source>
        <dbReference type="EMBL" id="NYD34586.1"/>
    </source>
</evidence>
<evidence type="ECO:0000313" key="7">
    <source>
        <dbReference type="Proteomes" id="UP000535890"/>
    </source>
</evidence>
<dbReference type="InterPro" id="IPR001670">
    <property type="entry name" value="ADH_Fe/GldA"/>
</dbReference>
<feature type="domain" description="Alcohol dehydrogenase iron-type/glycerol dehydrogenase GldA" evidence="4">
    <location>
        <begin position="18"/>
        <end position="161"/>
    </location>
</feature>
<accession>A0A7Y9DSA1</accession>
<keyword evidence="2" id="KW-0560">Oxidoreductase</keyword>
<dbReference type="AlphaFoldDB" id="A0A7Y9DSA1"/>
<evidence type="ECO:0000256" key="3">
    <source>
        <dbReference type="ARBA" id="ARBA00023027"/>
    </source>
</evidence>
<dbReference type="Pfam" id="PF25137">
    <property type="entry name" value="ADH_Fe_C"/>
    <property type="match status" value="1"/>
</dbReference>
<dbReference type="InterPro" id="IPR056798">
    <property type="entry name" value="ADH_Fe_C"/>
</dbReference>
<dbReference type="InterPro" id="IPR039697">
    <property type="entry name" value="Alcohol_dehydrogenase_Fe"/>
</dbReference>
<dbReference type="Proteomes" id="UP000535890">
    <property type="component" value="Unassembled WGS sequence"/>
</dbReference>
<dbReference type="RefSeq" id="WP_179792522.1">
    <property type="nucleotide sequence ID" value="NZ_BAABHP010000018.1"/>
</dbReference>
<dbReference type="EMBL" id="JACCBN010000001">
    <property type="protein sequence ID" value="NYD34586.1"/>
    <property type="molecule type" value="Genomic_DNA"/>
</dbReference>
<comment type="caution">
    <text evidence="6">The sequence shown here is derived from an EMBL/GenBank/DDBJ whole genome shotgun (WGS) entry which is preliminary data.</text>
</comment>
<dbReference type="GO" id="GO:0046872">
    <property type="term" value="F:metal ion binding"/>
    <property type="evidence" value="ECO:0007669"/>
    <property type="project" value="InterPro"/>
</dbReference>
<evidence type="ECO:0000259" key="4">
    <source>
        <dbReference type="Pfam" id="PF00465"/>
    </source>
</evidence>
<dbReference type="SUPFAM" id="SSF56796">
    <property type="entry name" value="Dehydroquinate synthase-like"/>
    <property type="match status" value="1"/>
</dbReference>
<dbReference type="GO" id="GO:0018506">
    <property type="term" value="F:maleylacetate reductase activity"/>
    <property type="evidence" value="ECO:0007669"/>
    <property type="project" value="InterPro"/>
</dbReference>
<evidence type="ECO:0000256" key="2">
    <source>
        <dbReference type="ARBA" id="ARBA00023002"/>
    </source>
</evidence>
<keyword evidence="3" id="KW-0520">NAD</keyword>
<protein>
    <submittedName>
        <fullName evidence="6">Alcohol dehydrogenase class IV</fullName>
    </submittedName>
</protein>
<dbReference type="PANTHER" id="PTHR11496:SF102">
    <property type="entry name" value="ALCOHOL DEHYDROGENASE 4"/>
    <property type="match status" value="1"/>
</dbReference>
<dbReference type="InterPro" id="IPR034786">
    <property type="entry name" value="MAR"/>
</dbReference>
<dbReference type="CDD" id="cd08177">
    <property type="entry name" value="MAR"/>
    <property type="match status" value="1"/>
</dbReference>
<gene>
    <name evidence="6" type="ORF">BJ983_000688</name>
</gene>
<dbReference type="GO" id="GO:0004022">
    <property type="term" value="F:alcohol dehydrogenase (NAD+) activity"/>
    <property type="evidence" value="ECO:0007669"/>
    <property type="project" value="TreeGrafter"/>
</dbReference>
<reference evidence="6 7" key="1">
    <citation type="submission" date="2020-07" db="EMBL/GenBank/DDBJ databases">
        <title>Sequencing the genomes of 1000 actinobacteria strains.</title>
        <authorList>
            <person name="Klenk H.-P."/>
        </authorList>
    </citation>
    <scope>NUCLEOTIDE SEQUENCE [LARGE SCALE GENOMIC DNA]</scope>
    <source>
        <strain evidence="6 7">DSM 45772</strain>
    </source>
</reference>
<dbReference type="Gene3D" id="1.20.1090.10">
    <property type="entry name" value="Dehydroquinate synthase-like - alpha domain"/>
    <property type="match status" value="1"/>
</dbReference>
<feature type="domain" description="Fe-containing alcohol dehydrogenase-like C-terminal" evidence="5">
    <location>
        <begin position="173"/>
        <end position="358"/>
    </location>
</feature>
<evidence type="ECO:0000259" key="5">
    <source>
        <dbReference type="Pfam" id="PF25137"/>
    </source>
</evidence>
<keyword evidence="7" id="KW-1185">Reference proteome</keyword>